<name>A0AAD3TJM9_NEPGR</name>
<dbReference type="InterPro" id="IPR050177">
    <property type="entry name" value="Lipid_A_modif_metabolic_enz"/>
</dbReference>
<protein>
    <recommendedName>
        <fullName evidence="5">3-beta hydroxysteroid dehydrogenase/isomerase domain-containing protein</fullName>
    </recommendedName>
</protein>
<feature type="transmembrane region" description="Helical" evidence="4">
    <location>
        <begin position="389"/>
        <end position="408"/>
    </location>
</feature>
<feature type="domain" description="3-beta hydroxysteroid dehydrogenase/isomerase" evidence="5">
    <location>
        <begin position="23"/>
        <end position="299"/>
    </location>
</feature>
<dbReference type="SUPFAM" id="SSF51735">
    <property type="entry name" value="NAD(P)-binding Rossmann-fold domains"/>
    <property type="match status" value="1"/>
</dbReference>
<dbReference type="Gene3D" id="3.40.50.720">
    <property type="entry name" value="NAD(P)-binding Rossmann-like Domain"/>
    <property type="match status" value="1"/>
</dbReference>
<dbReference type="FunFam" id="3.40.50.720:FF:000138">
    <property type="entry name" value="Short-chain dehydrogenase/reductase family 42E member 1"/>
    <property type="match status" value="1"/>
</dbReference>
<keyword evidence="4" id="KW-1133">Transmembrane helix</keyword>
<keyword evidence="2" id="KW-0560">Oxidoreductase</keyword>
<proteinExistence type="inferred from homology"/>
<dbReference type="PANTHER" id="PTHR43245">
    <property type="entry name" value="BIFUNCTIONAL POLYMYXIN RESISTANCE PROTEIN ARNA"/>
    <property type="match status" value="1"/>
</dbReference>
<organism evidence="6 7">
    <name type="scientific">Nepenthes gracilis</name>
    <name type="common">Slender pitcher plant</name>
    <dbReference type="NCBI Taxonomy" id="150966"/>
    <lineage>
        <taxon>Eukaryota</taxon>
        <taxon>Viridiplantae</taxon>
        <taxon>Streptophyta</taxon>
        <taxon>Embryophyta</taxon>
        <taxon>Tracheophyta</taxon>
        <taxon>Spermatophyta</taxon>
        <taxon>Magnoliopsida</taxon>
        <taxon>eudicotyledons</taxon>
        <taxon>Gunneridae</taxon>
        <taxon>Pentapetalae</taxon>
        <taxon>Caryophyllales</taxon>
        <taxon>Nepenthaceae</taxon>
        <taxon>Nepenthes</taxon>
    </lineage>
</organism>
<comment type="similarity">
    <text evidence="1">Belongs to the 3-beta-HSD family.</text>
</comment>
<dbReference type="AlphaFoldDB" id="A0AAD3TJM9"/>
<dbReference type="GO" id="GO:0006694">
    <property type="term" value="P:steroid biosynthetic process"/>
    <property type="evidence" value="ECO:0007669"/>
    <property type="project" value="InterPro"/>
</dbReference>
<reference evidence="6" key="1">
    <citation type="submission" date="2023-05" db="EMBL/GenBank/DDBJ databases">
        <title>Nepenthes gracilis genome sequencing.</title>
        <authorList>
            <person name="Fukushima K."/>
        </authorList>
    </citation>
    <scope>NUCLEOTIDE SEQUENCE</scope>
    <source>
        <strain evidence="6">SING2019-196</strain>
    </source>
</reference>
<sequence length="485" mass="54347">MSTIRPPAQNWDDRWLWLGLTLVVTGGLGFVGSALCLELLRRGARHVRSLDFRASSLWSHELALRGVLCIQGDVTCKKDVEKALHGADCVFHLASYGMSGKEMLQHGRIHNVNIDGTCHILEACIKFGIKRLVYVSTYNVVFGGNEIVNGNEALPYFPVDGHVDTYGSSKSIAEQLVLKSSGRPLREKGKHFYTCSIRPAAIYGPGEERHLPRIVHYAELGLLLFKIGETGVKTDWIYVDNLIRALLLASMGLLDDIPGREGHPIAAGQSYFVSDGSPMNTFEFIRPLLRSLEYDIPKASLTVHQALLLGRIFQALYTLLYPLLNKWWLPQPFILPAEVYKVGVTHYFSPLKAKVELGYVPLVSPRKGMAATISYWQERKRRTLNGPTIYEWLFCVIGMVSLFAVAFFPSFQPLSPLRAFALHLFRSVQTIRIVFLAAVAAHVSEATYAWHLAKRVDPANARGWFWQTLALGFPSLRLLLKKAKS</sequence>
<evidence type="ECO:0000256" key="4">
    <source>
        <dbReference type="SAM" id="Phobius"/>
    </source>
</evidence>
<evidence type="ECO:0000313" key="7">
    <source>
        <dbReference type="Proteomes" id="UP001279734"/>
    </source>
</evidence>
<evidence type="ECO:0000256" key="1">
    <source>
        <dbReference type="ARBA" id="ARBA00009219"/>
    </source>
</evidence>
<dbReference type="InterPro" id="IPR002225">
    <property type="entry name" value="3Beta_OHSteriod_DH/Estase"/>
</dbReference>
<evidence type="ECO:0000256" key="3">
    <source>
        <dbReference type="ARBA" id="ARBA00023027"/>
    </source>
</evidence>
<dbReference type="InterPro" id="IPR028110">
    <property type="entry name" value="TMEM254"/>
</dbReference>
<keyword evidence="7" id="KW-1185">Reference proteome</keyword>
<dbReference type="GO" id="GO:0016616">
    <property type="term" value="F:oxidoreductase activity, acting on the CH-OH group of donors, NAD or NADP as acceptor"/>
    <property type="evidence" value="ECO:0007669"/>
    <property type="project" value="InterPro"/>
</dbReference>
<evidence type="ECO:0000313" key="6">
    <source>
        <dbReference type="EMBL" id="GMH30730.1"/>
    </source>
</evidence>
<dbReference type="EMBL" id="BSYO01000038">
    <property type="protein sequence ID" value="GMH30730.1"/>
    <property type="molecule type" value="Genomic_DNA"/>
</dbReference>
<keyword evidence="4" id="KW-0812">Transmembrane</keyword>
<gene>
    <name evidence="6" type="ORF">Nepgr_032573</name>
</gene>
<dbReference type="Pfam" id="PF14934">
    <property type="entry name" value="TMEM254"/>
    <property type="match status" value="1"/>
</dbReference>
<evidence type="ECO:0000256" key="2">
    <source>
        <dbReference type="ARBA" id="ARBA00023002"/>
    </source>
</evidence>
<keyword evidence="4" id="KW-0472">Membrane</keyword>
<feature type="transmembrane region" description="Helical" evidence="4">
    <location>
        <begin position="420"/>
        <end position="443"/>
    </location>
</feature>
<comment type="caution">
    <text evidence="6">The sequence shown here is derived from an EMBL/GenBank/DDBJ whole genome shotgun (WGS) entry which is preliminary data.</text>
</comment>
<dbReference type="InterPro" id="IPR036291">
    <property type="entry name" value="NAD(P)-bd_dom_sf"/>
</dbReference>
<dbReference type="PANTHER" id="PTHR43245:SF51">
    <property type="entry name" value="SHORT CHAIN DEHYDROGENASE_REDUCTASE FAMILY 42E, MEMBER 2"/>
    <property type="match status" value="1"/>
</dbReference>
<dbReference type="Proteomes" id="UP001279734">
    <property type="component" value="Unassembled WGS sequence"/>
</dbReference>
<accession>A0AAD3TJM9</accession>
<feature type="transmembrane region" description="Helical" evidence="4">
    <location>
        <begin position="15"/>
        <end position="40"/>
    </location>
</feature>
<evidence type="ECO:0000259" key="5">
    <source>
        <dbReference type="Pfam" id="PF01073"/>
    </source>
</evidence>
<keyword evidence="3" id="KW-0520">NAD</keyword>
<dbReference type="Pfam" id="PF01073">
    <property type="entry name" value="3Beta_HSD"/>
    <property type="match status" value="1"/>
</dbReference>